<feature type="transmembrane region" description="Helical" evidence="2">
    <location>
        <begin position="21"/>
        <end position="42"/>
    </location>
</feature>
<evidence type="ECO:0000256" key="1">
    <source>
        <dbReference type="SAM" id="MobiDB-lite"/>
    </source>
</evidence>
<proteinExistence type="predicted"/>
<keyword evidence="2" id="KW-1133">Transmembrane helix</keyword>
<evidence type="ECO:0008006" key="5">
    <source>
        <dbReference type="Google" id="ProtNLM"/>
    </source>
</evidence>
<protein>
    <recommendedName>
        <fullName evidence="5">Pilus assembly protein</fullName>
    </recommendedName>
</protein>
<keyword evidence="4" id="KW-1185">Reference proteome</keyword>
<dbReference type="EMBL" id="CP011412">
    <property type="protein sequence ID" value="AKH22201.1"/>
    <property type="molecule type" value="Genomic_DNA"/>
</dbReference>
<keyword evidence="2" id="KW-0812">Transmembrane</keyword>
<dbReference type="KEGG" id="seds:AAY24_10585"/>
<dbReference type="Proteomes" id="UP000034410">
    <property type="component" value="Chromosome"/>
</dbReference>
<keyword evidence="2" id="KW-0472">Membrane</keyword>
<feature type="compositionally biased region" description="Polar residues" evidence="1">
    <location>
        <begin position="57"/>
        <end position="67"/>
    </location>
</feature>
<organism evidence="3 4">
    <name type="scientific">Sedimenticola thiotaurini</name>
    <dbReference type="NCBI Taxonomy" id="1543721"/>
    <lineage>
        <taxon>Bacteria</taxon>
        <taxon>Pseudomonadati</taxon>
        <taxon>Pseudomonadota</taxon>
        <taxon>Gammaproteobacteria</taxon>
        <taxon>Chromatiales</taxon>
        <taxon>Sedimenticolaceae</taxon>
        <taxon>Sedimenticola</taxon>
    </lineage>
</organism>
<evidence type="ECO:0000313" key="4">
    <source>
        <dbReference type="Proteomes" id="UP000034410"/>
    </source>
</evidence>
<reference evidence="3 4" key="1">
    <citation type="journal article" date="2015" name="Genome Announc.">
        <title>Complete Genome Sequence of Sedimenticola thiotaurini Strain SIP-G1, a Polyphosphate- and Polyhydroxyalkanoate-Accumulating Sulfur-Oxidizing Gammaproteobacterium Isolated from Salt Marsh Sediments.</title>
        <authorList>
            <person name="Flood B.E."/>
            <person name="Jones D.S."/>
            <person name="Bailey J.V."/>
        </authorList>
    </citation>
    <scope>NUCLEOTIDE SEQUENCE [LARGE SCALE GENOMIC DNA]</scope>
    <source>
        <strain evidence="3 4">SIP-G1</strain>
    </source>
</reference>
<sequence length="94" mass="9863">MINVTGEQTVKRYMKQMGQGMTEYIIIVALIAIAAIAVYGFFGDTIRGQMGAMTQELSGQDGSTTLQKASDAGTKAAGTASSSKKLSDYTGQSN</sequence>
<feature type="compositionally biased region" description="Low complexity" evidence="1">
    <location>
        <begin position="68"/>
        <end position="84"/>
    </location>
</feature>
<evidence type="ECO:0000256" key="2">
    <source>
        <dbReference type="SAM" id="Phobius"/>
    </source>
</evidence>
<evidence type="ECO:0000313" key="3">
    <source>
        <dbReference type="EMBL" id="AKH22201.1"/>
    </source>
</evidence>
<gene>
    <name evidence="3" type="ORF">AAY24_10585</name>
</gene>
<name>A0A0F7K100_9GAMM</name>
<accession>A0A0F7K100</accession>
<feature type="region of interest" description="Disordered" evidence="1">
    <location>
        <begin position="57"/>
        <end position="94"/>
    </location>
</feature>
<dbReference type="AlphaFoldDB" id="A0A0F7K100"/>